<dbReference type="EnsemblPlants" id="TuG1812G0700002047.01.T01">
    <property type="protein sequence ID" value="TuG1812G0700002047.01.T01"/>
    <property type="gene ID" value="TuG1812G0700002047.01"/>
</dbReference>
<evidence type="ECO:0000256" key="6">
    <source>
        <dbReference type="SAM" id="MobiDB-lite"/>
    </source>
</evidence>
<evidence type="ECO:0000259" key="7">
    <source>
        <dbReference type="PROSITE" id="PS50966"/>
    </source>
</evidence>
<evidence type="ECO:0000256" key="4">
    <source>
        <dbReference type="PROSITE-ProRule" id="PRU00325"/>
    </source>
</evidence>
<evidence type="ECO:0000256" key="3">
    <source>
        <dbReference type="ARBA" id="ARBA00022833"/>
    </source>
</evidence>
<evidence type="ECO:0000256" key="5">
    <source>
        <dbReference type="SAM" id="Coils"/>
    </source>
</evidence>
<organism evidence="8 9">
    <name type="scientific">Triticum urartu</name>
    <name type="common">Red wild einkorn</name>
    <name type="synonym">Crithodium urartu</name>
    <dbReference type="NCBI Taxonomy" id="4572"/>
    <lineage>
        <taxon>Eukaryota</taxon>
        <taxon>Viridiplantae</taxon>
        <taxon>Streptophyta</taxon>
        <taxon>Embryophyta</taxon>
        <taxon>Tracheophyta</taxon>
        <taxon>Spermatophyta</taxon>
        <taxon>Magnoliopsida</taxon>
        <taxon>Liliopsida</taxon>
        <taxon>Poales</taxon>
        <taxon>Poaceae</taxon>
        <taxon>BOP clade</taxon>
        <taxon>Pooideae</taxon>
        <taxon>Triticodae</taxon>
        <taxon>Triticeae</taxon>
        <taxon>Triticinae</taxon>
        <taxon>Triticum</taxon>
    </lineage>
</organism>
<dbReference type="Gramene" id="TuG1812G0700002047.01.T01">
    <property type="protein sequence ID" value="TuG1812G0700002047.01.T01"/>
    <property type="gene ID" value="TuG1812G0700002047.01"/>
</dbReference>
<dbReference type="InterPro" id="IPR007527">
    <property type="entry name" value="Znf_SWIM"/>
</dbReference>
<feature type="compositionally biased region" description="Basic residues" evidence="6">
    <location>
        <begin position="106"/>
        <end position="117"/>
    </location>
</feature>
<evidence type="ECO:0000313" key="9">
    <source>
        <dbReference type="Proteomes" id="UP000015106"/>
    </source>
</evidence>
<feature type="domain" description="SWIM-type" evidence="7">
    <location>
        <begin position="25"/>
        <end position="57"/>
    </location>
</feature>
<proteinExistence type="predicted"/>
<evidence type="ECO:0000256" key="2">
    <source>
        <dbReference type="ARBA" id="ARBA00022771"/>
    </source>
</evidence>
<keyword evidence="1" id="KW-0479">Metal-binding</keyword>
<reference evidence="8" key="2">
    <citation type="submission" date="2018-03" db="EMBL/GenBank/DDBJ databases">
        <title>The Triticum urartu genome reveals the dynamic nature of wheat genome evolution.</title>
        <authorList>
            <person name="Ling H."/>
            <person name="Ma B."/>
            <person name="Shi X."/>
            <person name="Liu H."/>
            <person name="Dong L."/>
            <person name="Sun H."/>
            <person name="Cao Y."/>
            <person name="Gao Q."/>
            <person name="Zheng S."/>
            <person name="Li Y."/>
            <person name="Yu Y."/>
            <person name="Du H."/>
            <person name="Qi M."/>
            <person name="Li Y."/>
            <person name="Yu H."/>
            <person name="Cui Y."/>
            <person name="Wang N."/>
            <person name="Chen C."/>
            <person name="Wu H."/>
            <person name="Zhao Y."/>
            <person name="Zhang J."/>
            <person name="Li Y."/>
            <person name="Zhou W."/>
            <person name="Zhang B."/>
            <person name="Hu W."/>
            <person name="Eijk M."/>
            <person name="Tang J."/>
            <person name="Witsenboer H."/>
            <person name="Zhao S."/>
            <person name="Li Z."/>
            <person name="Zhang A."/>
            <person name="Wang D."/>
            <person name="Liang C."/>
        </authorList>
    </citation>
    <scope>NUCLEOTIDE SEQUENCE [LARGE SCALE GENOMIC DNA]</scope>
    <source>
        <strain evidence="8">cv. G1812</strain>
    </source>
</reference>
<dbReference type="PANTHER" id="PTHR31973:SF187">
    <property type="entry name" value="MUTATOR TRANSPOSASE MUDRA PROTEIN"/>
    <property type="match status" value="1"/>
</dbReference>
<accession>A0A8R7R1U5</accession>
<dbReference type="Proteomes" id="UP000015106">
    <property type="component" value="Chromosome 7"/>
</dbReference>
<reference evidence="8" key="3">
    <citation type="submission" date="2022-06" db="UniProtKB">
        <authorList>
            <consortium name="EnsemblPlants"/>
        </authorList>
    </citation>
    <scope>IDENTIFICATION</scope>
</reference>
<name>A0A8R7R1U5_TRIUA</name>
<dbReference type="SMART" id="SM00575">
    <property type="entry name" value="ZnF_PMZ"/>
    <property type="match status" value="1"/>
</dbReference>
<evidence type="ECO:0000256" key="1">
    <source>
        <dbReference type="ARBA" id="ARBA00022723"/>
    </source>
</evidence>
<feature type="region of interest" description="Disordered" evidence="6">
    <location>
        <begin position="302"/>
        <end position="405"/>
    </location>
</feature>
<keyword evidence="2 4" id="KW-0863">Zinc-finger</keyword>
<dbReference type="PANTHER" id="PTHR31973">
    <property type="entry name" value="POLYPROTEIN, PUTATIVE-RELATED"/>
    <property type="match status" value="1"/>
</dbReference>
<dbReference type="GO" id="GO:0008270">
    <property type="term" value="F:zinc ion binding"/>
    <property type="evidence" value="ECO:0007669"/>
    <property type="project" value="UniProtKB-KW"/>
</dbReference>
<feature type="coiled-coil region" evidence="5">
    <location>
        <begin position="204"/>
        <end position="267"/>
    </location>
</feature>
<keyword evidence="3" id="KW-0862">Zinc</keyword>
<keyword evidence="5" id="KW-0175">Coiled coil</keyword>
<feature type="compositionally biased region" description="Low complexity" evidence="6">
    <location>
        <begin position="317"/>
        <end position="354"/>
    </location>
</feature>
<evidence type="ECO:0000313" key="8">
    <source>
        <dbReference type="EnsemblPlants" id="TuG1812G0700002047.01.T01"/>
    </source>
</evidence>
<dbReference type="Pfam" id="PF04434">
    <property type="entry name" value="SWIM"/>
    <property type="match status" value="1"/>
</dbReference>
<keyword evidence="9" id="KW-1185">Reference proteome</keyword>
<dbReference type="InterPro" id="IPR006564">
    <property type="entry name" value="Znf_PMZ"/>
</dbReference>
<sequence>MAAKPCRPVHAGQGLYQVASGERTYAVNIVSRTCGCRKWDITGVPCKHAVSCIYKRKEHPEDYISDFFKKHMYQLAYNNMIYPVPDKSGWTKTDTIDIDPPIFTRHPGRPKKNRRKGIHEVPQPSGNNRMTTTTCSNCNLQGHKYTHRAQPLRPDLEIRRNKHKSNRRIPDYVIAQEEEDVAQEEAYVEQEGLGQQEEYVAQPEKTMEEQLEELAEAAEREVAEKEAQIAAKHAAQVAAQRSAVAAKKAAQKALAAAKRAEQKAKTAALLADQRAQAAAQLTTEECEGAQEQAAERVRFVPAPRGGRGATRGGRGGRTTTTSGRTSATSARGGRTTSARGGRTTSARGGRTTSAILQPTPTNMPWHPPGPSTGGGRGMEKMPVTKGRGTSTNGRMMGYFTASGNY</sequence>
<feature type="compositionally biased region" description="Gly residues" evidence="6">
    <location>
        <begin position="305"/>
        <end position="316"/>
    </location>
</feature>
<dbReference type="PROSITE" id="PS50966">
    <property type="entry name" value="ZF_SWIM"/>
    <property type="match status" value="1"/>
</dbReference>
<dbReference type="AlphaFoldDB" id="A0A8R7R1U5"/>
<protein>
    <recommendedName>
        <fullName evidence="7">SWIM-type domain-containing protein</fullName>
    </recommendedName>
</protein>
<feature type="region of interest" description="Disordered" evidence="6">
    <location>
        <begin position="99"/>
        <end position="131"/>
    </location>
</feature>
<reference evidence="9" key="1">
    <citation type="journal article" date="2013" name="Nature">
        <title>Draft genome of the wheat A-genome progenitor Triticum urartu.</title>
        <authorList>
            <person name="Ling H.Q."/>
            <person name="Zhao S."/>
            <person name="Liu D."/>
            <person name="Wang J."/>
            <person name="Sun H."/>
            <person name="Zhang C."/>
            <person name="Fan H."/>
            <person name="Li D."/>
            <person name="Dong L."/>
            <person name="Tao Y."/>
            <person name="Gao C."/>
            <person name="Wu H."/>
            <person name="Li Y."/>
            <person name="Cui Y."/>
            <person name="Guo X."/>
            <person name="Zheng S."/>
            <person name="Wang B."/>
            <person name="Yu K."/>
            <person name="Liang Q."/>
            <person name="Yang W."/>
            <person name="Lou X."/>
            <person name="Chen J."/>
            <person name="Feng M."/>
            <person name="Jian J."/>
            <person name="Zhang X."/>
            <person name="Luo G."/>
            <person name="Jiang Y."/>
            <person name="Liu J."/>
            <person name="Wang Z."/>
            <person name="Sha Y."/>
            <person name="Zhang B."/>
            <person name="Wu H."/>
            <person name="Tang D."/>
            <person name="Shen Q."/>
            <person name="Xue P."/>
            <person name="Zou S."/>
            <person name="Wang X."/>
            <person name="Liu X."/>
            <person name="Wang F."/>
            <person name="Yang Y."/>
            <person name="An X."/>
            <person name="Dong Z."/>
            <person name="Zhang K."/>
            <person name="Zhang X."/>
            <person name="Luo M.C."/>
            <person name="Dvorak J."/>
            <person name="Tong Y."/>
            <person name="Wang J."/>
            <person name="Yang H."/>
            <person name="Li Z."/>
            <person name="Wang D."/>
            <person name="Zhang A."/>
            <person name="Wang J."/>
        </authorList>
    </citation>
    <scope>NUCLEOTIDE SEQUENCE</scope>
    <source>
        <strain evidence="9">cv. G1812</strain>
    </source>
</reference>